<evidence type="ECO:0000256" key="2">
    <source>
        <dbReference type="ARBA" id="ARBA00023163"/>
    </source>
</evidence>
<sequence>MTHHPGDSLLRRYSEGAVIPADELWAVESHLETCAACRARLAPDPVAEAVWAGLSPLLDHTPQMPRTKPWRRAYGWVSPAAGPWLAMILLVTAAAVALDRVGFAVGDRVSLVLLIAPVLPVLGVAASWGRALDSAYELTAATPRAGLPLVFRRTAAVLAVVVPGLAAASLLTDVGFARWLLPCLAFTVGTLALGTWVGVTRAAIGLVSVWAVAIVAPTIAYSRTALALGPEAAPVWAALLGAGLVVLGTRRMAFTRLEGNR</sequence>
<feature type="transmembrane region" description="Helical" evidence="3">
    <location>
        <begin position="176"/>
        <end position="196"/>
    </location>
</feature>
<organism evidence="4 5">
    <name type="scientific">Lentzea pudingi</name>
    <dbReference type="NCBI Taxonomy" id="1789439"/>
    <lineage>
        <taxon>Bacteria</taxon>
        <taxon>Bacillati</taxon>
        <taxon>Actinomycetota</taxon>
        <taxon>Actinomycetes</taxon>
        <taxon>Pseudonocardiales</taxon>
        <taxon>Pseudonocardiaceae</taxon>
        <taxon>Lentzea</taxon>
    </lineage>
</organism>
<evidence type="ECO:0000256" key="3">
    <source>
        <dbReference type="SAM" id="Phobius"/>
    </source>
</evidence>
<keyword evidence="3" id="KW-1133">Transmembrane helix</keyword>
<dbReference type="EMBL" id="BMNC01000003">
    <property type="protein sequence ID" value="GGM86406.1"/>
    <property type="molecule type" value="Genomic_DNA"/>
</dbReference>
<name>A0ABQ2HNT5_9PSEU</name>
<comment type="caution">
    <text evidence="4">The sequence shown here is derived from an EMBL/GenBank/DDBJ whole genome shotgun (WGS) entry which is preliminary data.</text>
</comment>
<evidence type="ECO:0000313" key="5">
    <source>
        <dbReference type="Proteomes" id="UP000597656"/>
    </source>
</evidence>
<feature type="transmembrane region" description="Helical" evidence="3">
    <location>
        <begin position="150"/>
        <end position="170"/>
    </location>
</feature>
<accession>A0ABQ2HNT5</accession>
<dbReference type="Proteomes" id="UP000597656">
    <property type="component" value="Unassembled WGS sequence"/>
</dbReference>
<feature type="transmembrane region" description="Helical" evidence="3">
    <location>
        <begin position="203"/>
        <end position="221"/>
    </location>
</feature>
<reference evidence="5" key="1">
    <citation type="journal article" date="2019" name="Int. J. Syst. Evol. Microbiol.">
        <title>The Global Catalogue of Microorganisms (GCM) 10K type strain sequencing project: providing services to taxonomists for standard genome sequencing and annotation.</title>
        <authorList>
            <consortium name="The Broad Institute Genomics Platform"/>
            <consortium name="The Broad Institute Genome Sequencing Center for Infectious Disease"/>
            <person name="Wu L."/>
            <person name="Ma J."/>
        </authorList>
    </citation>
    <scope>NUCLEOTIDE SEQUENCE [LARGE SCALE GENOMIC DNA]</scope>
    <source>
        <strain evidence="5">CGMCC 4.7319</strain>
    </source>
</reference>
<dbReference type="InterPro" id="IPR041916">
    <property type="entry name" value="Anti_sigma_zinc_sf"/>
</dbReference>
<proteinExistence type="predicted"/>
<keyword evidence="5" id="KW-1185">Reference proteome</keyword>
<feature type="transmembrane region" description="Helical" evidence="3">
    <location>
        <begin position="73"/>
        <end position="97"/>
    </location>
</feature>
<keyword evidence="3" id="KW-0472">Membrane</keyword>
<feature type="transmembrane region" description="Helical" evidence="3">
    <location>
        <begin position="109"/>
        <end position="129"/>
    </location>
</feature>
<dbReference type="RefSeq" id="WP_189154722.1">
    <property type="nucleotide sequence ID" value="NZ_BMNC01000003.1"/>
</dbReference>
<keyword evidence="1" id="KW-0805">Transcription regulation</keyword>
<protein>
    <submittedName>
        <fullName evidence="4">Membrane protein</fullName>
    </submittedName>
</protein>
<gene>
    <name evidence="4" type="ORF">GCM10011609_23600</name>
</gene>
<dbReference type="Gene3D" id="1.10.10.1320">
    <property type="entry name" value="Anti-sigma factor, zinc-finger domain"/>
    <property type="match status" value="1"/>
</dbReference>
<keyword evidence="2" id="KW-0804">Transcription</keyword>
<evidence type="ECO:0000256" key="1">
    <source>
        <dbReference type="ARBA" id="ARBA00023015"/>
    </source>
</evidence>
<evidence type="ECO:0000313" key="4">
    <source>
        <dbReference type="EMBL" id="GGM86406.1"/>
    </source>
</evidence>
<keyword evidence="3" id="KW-0812">Transmembrane</keyword>
<feature type="transmembrane region" description="Helical" evidence="3">
    <location>
        <begin position="233"/>
        <end position="253"/>
    </location>
</feature>